<dbReference type="Proteomes" id="UP001355653">
    <property type="component" value="Unassembled WGS sequence"/>
</dbReference>
<dbReference type="RefSeq" id="WP_127450764.1">
    <property type="nucleotide sequence ID" value="NZ_JAROBY010000035.1"/>
</dbReference>
<gene>
    <name evidence="1" type="ORF">P5G65_21280</name>
</gene>
<evidence type="ECO:0000313" key="1">
    <source>
        <dbReference type="EMBL" id="MEB4796442.1"/>
    </source>
</evidence>
<evidence type="ECO:0000313" key="2">
    <source>
        <dbReference type="Proteomes" id="UP001355653"/>
    </source>
</evidence>
<comment type="caution">
    <text evidence="1">The sequence shown here is derived from an EMBL/GenBank/DDBJ whole genome shotgun (WGS) entry which is preliminary data.</text>
</comment>
<accession>A0ABU6DHZ0</accession>
<protein>
    <submittedName>
        <fullName evidence="1">Uncharacterized protein</fullName>
    </submittedName>
</protein>
<dbReference type="EMBL" id="JAROBY010000035">
    <property type="protein sequence ID" value="MEB4796442.1"/>
    <property type="molecule type" value="Genomic_DNA"/>
</dbReference>
<keyword evidence="2" id="KW-1185">Reference proteome</keyword>
<sequence length="379" mass="42122">MISDRTNRTVRKKVAAIVTEYRPDSHAEMIVGRLLGLFGYTPQIEVVSLYLDQVPSNDIGMAEAQTRGIPVYGSILEAIAAPHVGSPIDGVLLIGEHGDYPWNEKRQKLYPRRYFFEETFRALDLLGLNVPIFNDKHLSYCMQDAEWIYHGLAKRGLPFLGGSSIPHAPQVPSFPSERLEQVKEIFVVSWLGIESYGFHGMEVLQAAAEQRAGGETGIASIQTLEGRSVWAAMDRGEVPEDLMIQALGSLRDVPPGNPRDQVDVPVLFILSYTDGLKGYVLQLQRFIREWALAFREANGEVTAARCDSGLGRPYKHFDKLTGLIEQMMLTGRSPVCTERTLITTGMINLAMESLHLGKKIDSPQLCSISYTHGAEEEST</sequence>
<reference evidence="1 2" key="1">
    <citation type="submission" date="2023-03" db="EMBL/GenBank/DDBJ databases">
        <title>Bacillus Genome Sequencing.</title>
        <authorList>
            <person name="Dunlap C."/>
        </authorList>
    </citation>
    <scope>NUCLEOTIDE SEQUENCE [LARGE SCALE GENOMIC DNA]</scope>
    <source>
        <strain evidence="1 2">NRS-1351</strain>
    </source>
</reference>
<proteinExistence type="predicted"/>
<organism evidence="1 2">
    <name type="scientific">Paenibacillus chondroitinus</name>
    <dbReference type="NCBI Taxonomy" id="59842"/>
    <lineage>
        <taxon>Bacteria</taxon>
        <taxon>Bacillati</taxon>
        <taxon>Bacillota</taxon>
        <taxon>Bacilli</taxon>
        <taxon>Bacillales</taxon>
        <taxon>Paenibacillaceae</taxon>
        <taxon>Paenibacillus</taxon>
    </lineage>
</organism>
<name>A0ABU6DHZ0_9BACL</name>